<evidence type="ECO:0000313" key="5">
    <source>
        <dbReference type="Proteomes" id="UP000656732"/>
    </source>
</evidence>
<protein>
    <submittedName>
        <fullName evidence="4">3-oxoacyl-[acyl-carrier-protein] synthase 3</fullName>
    </submittedName>
</protein>
<dbReference type="GO" id="GO:0044550">
    <property type="term" value="P:secondary metabolite biosynthetic process"/>
    <property type="evidence" value="ECO:0007669"/>
    <property type="project" value="TreeGrafter"/>
</dbReference>
<keyword evidence="1" id="KW-0808">Transferase</keyword>
<dbReference type="AlphaFoldDB" id="A0A918F4D2"/>
<evidence type="ECO:0000313" key="4">
    <source>
        <dbReference type="EMBL" id="GGR00224.1"/>
    </source>
</evidence>
<keyword evidence="2" id="KW-0012">Acyltransferase</keyword>
<dbReference type="InterPro" id="IPR016039">
    <property type="entry name" value="Thiolase-like"/>
</dbReference>
<dbReference type="PANTHER" id="PTHR34069">
    <property type="entry name" value="3-OXOACYL-[ACYL-CARRIER-PROTEIN] SYNTHASE 3"/>
    <property type="match status" value="1"/>
</dbReference>
<dbReference type="Proteomes" id="UP000656732">
    <property type="component" value="Unassembled WGS sequence"/>
</dbReference>
<dbReference type="PANTHER" id="PTHR34069:SF2">
    <property type="entry name" value="BETA-KETOACYL-[ACYL-CARRIER-PROTEIN] SYNTHASE III"/>
    <property type="match status" value="1"/>
</dbReference>
<proteinExistence type="predicted"/>
<accession>A0A918F4D2</accession>
<feature type="domain" description="Beta-ketoacyl-[acyl-carrier-protein] synthase III C-terminal" evidence="3">
    <location>
        <begin position="244"/>
        <end position="335"/>
    </location>
</feature>
<dbReference type="Pfam" id="PF08541">
    <property type="entry name" value="ACP_syn_III_C"/>
    <property type="match status" value="1"/>
</dbReference>
<name>A0A918F4D2_9ACTN</name>
<evidence type="ECO:0000256" key="2">
    <source>
        <dbReference type="ARBA" id="ARBA00023315"/>
    </source>
</evidence>
<evidence type="ECO:0000256" key="1">
    <source>
        <dbReference type="ARBA" id="ARBA00022679"/>
    </source>
</evidence>
<dbReference type="EMBL" id="BMTU01000013">
    <property type="protein sequence ID" value="GGR00224.1"/>
    <property type="molecule type" value="Genomic_DNA"/>
</dbReference>
<reference evidence="4" key="1">
    <citation type="journal article" date="2014" name="Int. J. Syst. Evol. Microbiol.">
        <title>Complete genome sequence of Corynebacterium casei LMG S-19264T (=DSM 44701T), isolated from a smear-ripened cheese.</title>
        <authorList>
            <consortium name="US DOE Joint Genome Institute (JGI-PGF)"/>
            <person name="Walter F."/>
            <person name="Albersmeier A."/>
            <person name="Kalinowski J."/>
            <person name="Ruckert C."/>
        </authorList>
    </citation>
    <scope>NUCLEOTIDE SEQUENCE</scope>
    <source>
        <strain evidence="4">JCM 4403</strain>
    </source>
</reference>
<dbReference type="SUPFAM" id="SSF53901">
    <property type="entry name" value="Thiolase-like"/>
    <property type="match status" value="1"/>
</dbReference>
<dbReference type="RefSeq" id="WP_189560750.1">
    <property type="nucleotide sequence ID" value="NZ_BMTE01000012.1"/>
</dbReference>
<dbReference type="Gene3D" id="3.40.47.10">
    <property type="match status" value="2"/>
</dbReference>
<comment type="caution">
    <text evidence="4">The sequence shown here is derived from an EMBL/GenBank/DDBJ whole genome shotgun (WGS) entry which is preliminary data.</text>
</comment>
<organism evidence="4 5">
    <name type="scientific">Streptomyces pilosus</name>
    <dbReference type="NCBI Taxonomy" id="28893"/>
    <lineage>
        <taxon>Bacteria</taxon>
        <taxon>Bacillati</taxon>
        <taxon>Actinomycetota</taxon>
        <taxon>Actinomycetes</taxon>
        <taxon>Kitasatosporales</taxon>
        <taxon>Streptomycetaceae</taxon>
        <taxon>Streptomyces</taxon>
    </lineage>
</organism>
<dbReference type="InterPro" id="IPR013747">
    <property type="entry name" value="ACP_syn_III_C"/>
</dbReference>
<dbReference type="CDD" id="cd00827">
    <property type="entry name" value="init_cond_enzymes"/>
    <property type="match status" value="1"/>
</dbReference>
<dbReference type="GO" id="GO:0016747">
    <property type="term" value="F:acyltransferase activity, transferring groups other than amino-acyl groups"/>
    <property type="evidence" value="ECO:0007669"/>
    <property type="project" value="UniProtKB-ARBA"/>
</dbReference>
<gene>
    <name evidence="4" type="primary">fabH2</name>
    <name evidence="4" type="ORF">GCM10010280_55380</name>
</gene>
<reference evidence="4" key="2">
    <citation type="submission" date="2020-09" db="EMBL/GenBank/DDBJ databases">
        <authorList>
            <person name="Sun Q."/>
            <person name="Ohkuma M."/>
        </authorList>
    </citation>
    <scope>NUCLEOTIDE SEQUENCE</scope>
    <source>
        <strain evidence="4">JCM 4403</strain>
    </source>
</reference>
<keyword evidence="5" id="KW-1185">Reference proteome</keyword>
<sequence>MRFEDLYITGVGVHIPGRVKVADAVERGDFDERLARRTDLASIAVSDGASAPEMAAEAARTALRRSGTVPLDVDLILHADVYYQGHDLWAPASYIQREAVGNRCPAIEVRQLSNGGMAAMELAAGMLHGGPRTSSALLTTGDRFCAPGFDRWHGDPGTVYGDAGTALVLSRQPGFARLRSLCTVSEPELEEMHRGDDPFGAEPFEVRQPMDLEATKQAFINKVGVSYSVARVRAGQSEVLKRTLNDAGCELSDIDWFVLPHFGRRRLTQTFLRPWSLDPSTTTWSWGRTVGHLGAGDQFAGLAYLAESGSAKPGQRCLLAGIGAGFTWSCAVVEIRRAPSWDNP</sequence>
<evidence type="ECO:0000259" key="3">
    <source>
        <dbReference type="Pfam" id="PF08541"/>
    </source>
</evidence>